<keyword evidence="1" id="KW-0472">Membrane</keyword>
<organism evidence="3 4">
    <name type="scientific">Batillaria attramentaria</name>
    <dbReference type="NCBI Taxonomy" id="370345"/>
    <lineage>
        <taxon>Eukaryota</taxon>
        <taxon>Metazoa</taxon>
        <taxon>Spiralia</taxon>
        <taxon>Lophotrochozoa</taxon>
        <taxon>Mollusca</taxon>
        <taxon>Gastropoda</taxon>
        <taxon>Caenogastropoda</taxon>
        <taxon>Sorbeoconcha</taxon>
        <taxon>Cerithioidea</taxon>
        <taxon>Batillariidae</taxon>
        <taxon>Batillaria</taxon>
    </lineage>
</organism>
<dbReference type="AlphaFoldDB" id="A0ABD0KFT3"/>
<evidence type="ECO:0000256" key="1">
    <source>
        <dbReference type="SAM" id="Phobius"/>
    </source>
</evidence>
<proteinExistence type="predicted"/>
<protein>
    <recommendedName>
        <fullName evidence="2">Ig-like domain-containing protein</fullName>
    </recommendedName>
</protein>
<keyword evidence="1" id="KW-1133">Transmembrane helix</keyword>
<feature type="transmembrane region" description="Helical" evidence="1">
    <location>
        <begin position="270"/>
        <end position="296"/>
    </location>
</feature>
<keyword evidence="1" id="KW-0812">Transmembrane</keyword>
<gene>
    <name evidence="3" type="ORF">BaRGS_00023053</name>
</gene>
<comment type="caution">
    <text evidence="3">The sequence shown here is derived from an EMBL/GenBank/DDBJ whole genome shotgun (WGS) entry which is preliminary data.</text>
</comment>
<name>A0ABD0KFT3_9CAEN</name>
<accession>A0ABD0KFT3</accession>
<evidence type="ECO:0000313" key="3">
    <source>
        <dbReference type="EMBL" id="KAK7485752.1"/>
    </source>
</evidence>
<dbReference type="Proteomes" id="UP001519460">
    <property type="component" value="Unassembled WGS sequence"/>
</dbReference>
<feature type="domain" description="Ig-like" evidence="2">
    <location>
        <begin position="130"/>
        <end position="239"/>
    </location>
</feature>
<dbReference type="EMBL" id="JACVVK020000190">
    <property type="protein sequence ID" value="KAK7485752.1"/>
    <property type="molecule type" value="Genomic_DNA"/>
</dbReference>
<evidence type="ECO:0000313" key="4">
    <source>
        <dbReference type="Proteomes" id="UP001519460"/>
    </source>
</evidence>
<keyword evidence="4" id="KW-1185">Reference proteome</keyword>
<sequence length="298" mass="32809">MVPKLFFTHTPDVTWRCTMEGYNRTLEILVALQIVLRQTDVPGEKEQDKVVAMVTSAGAKLSDGITATHPFANVSGVVDRDDVMASWLQVTIPEAGYSYYGTYFCKIVYVELLADLGNKEWYSEAIHFTPSATNARTPGFQMQLDQGLSVKCEYSVSDASAPQDISVTILDSQSNLLAAFPRTNDTAVTVSTYQRFVGPHVLLIVHIPNLTCDNEGQYTCRVTDKRVGMVSVTNETHFSHCRTQNSSGADGLGQHRRERRFVDSGLDSPYLRIALVCVVVVAAFSAVFAAVAWAVYCS</sequence>
<evidence type="ECO:0000259" key="2">
    <source>
        <dbReference type="PROSITE" id="PS50835"/>
    </source>
</evidence>
<dbReference type="InterPro" id="IPR007110">
    <property type="entry name" value="Ig-like_dom"/>
</dbReference>
<reference evidence="3 4" key="1">
    <citation type="journal article" date="2023" name="Sci. Data">
        <title>Genome assembly of the Korean intertidal mud-creeper Batillaria attramentaria.</title>
        <authorList>
            <person name="Patra A.K."/>
            <person name="Ho P.T."/>
            <person name="Jun S."/>
            <person name="Lee S.J."/>
            <person name="Kim Y."/>
            <person name="Won Y.J."/>
        </authorList>
    </citation>
    <scope>NUCLEOTIDE SEQUENCE [LARGE SCALE GENOMIC DNA]</scope>
    <source>
        <strain evidence="3">Wonlab-2016</strain>
    </source>
</reference>
<dbReference type="PROSITE" id="PS50835">
    <property type="entry name" value="IG_LIKE"/>
    <property type="match status" value="1"/>
</dbReference>